<protein>
    <submittedName>
        <fullName evidence="1">Uncharacterized protein</fullName>
    </submittedName>
</protein>
<dbReference type="EMBL" id="REGN01011621">
    <property type="protein sequence ID" value="RMZ97123.1"/>
    <property type="molecule type" value="Genomic_DNA"/>
</dbReference>
<dbReference type="Proteomes" id="UP000276133">
    <property type="component" value="Unassembled WGS sequence"/>
</dbReference>
<proteinExistence type="predicted"/>
<evidence type="ECO:0000313" key="2">
    <source>
        <dbReference type="Proteomes" id="UP000276133"/>
    </source>
</evidence>
<dbReference type="AlphaFoldDB" id="A0A3M7PDN8"/>
<organism evidence="1 2">
    <name type="scientific">Brachionus plicatilis</name>
    <name type="common">Marine rotifer</name>
    <name type="synonym">Brachionus muelleri</name>
    <dbReference type="NCBI Taxonomy" id="10195"/>
    <lineage>
        <taxon>Eukaryota</taxon>
        <taxon>Metazoa</taxon>
        <taxon>Spiralia</taxon>
        <taxon>Gnathifera</taxon>
        <taxon>Rotifera</taxon>
        <taxon>Eurotatoria</taxon>
        <taxon>Monogononta</taxon>
        <taxon>Pseudotrocha</taxon>
        <taxon>Ploima</taxon>
        <taxon>Brachionidae</taxon>
        <taxon>Brachionus</taxon>
    </lineage>
</organism>
<name>A0A3M7PDN8_BRAPC</name>
<dbReference type="OrthoDB" id="10185907at2759"/>
<comment type="caution">
    <text evidence="1">The sequence shown here is derived from an EMBL/GenBank/DDBJ whole genome shotgun (WGS) entry which is preliminary data.</text>
</comment>
<evidence type="ECO:0000313" key="1">
    <source>
        <dbReference type="EMBL" id="RMZ97123.1"/>
    </source>
</evidence>
<gene>
    <name evidence="1" type="ORF">BpHYR1_024924</name>
</gene>
<sequence length="148" mass="16983">MNSHNLNKSINNIEDSQSIEDVQSEEEVKVYMNHIKAYHDAINEAFELNKTLIQANNTILTLKRKKLAIEQKLKTIKSFGVKKYGKKVFYPPVNFLPFNFDPIEINSTPTTPLINSNKRAATNTEETVHDNDPNDDAELTQLSKMLKY</sequence>
<accession>A0A3M7PDN8</accession>
<keyword evidence="2" id="KW-1185">Reference proteome</keyword>
<reference evidence="1 2" key="1">
    <citation type="journal article" date="2018" name="Sci. Rep.">
        <title>Genomic signatures of local adaptation to the degree of environmental predictability in rotifers.</title>
        <authorList>
            <person name="Franch-Gras L."/>
            <person name="Hahn C."/>
            <person name="Garcia-Roger E.M."/>
            <person name="Carmona M.J."/>
            <person name="Serra M."/>
            <person name="Gomez A."/>
        </authorList>
    </citation>
    <scope>NUCLEOTIDE SEQUENCE [LARGE SCALE GENOMIC DNA]</scope>
    <source>
        <strain evidence="1">HYR1</strain>
    </source>
</reference>